<organism evidence="3 4">
    <name type="scientific">Mameliella alba</name>
    <dbReference type="NCBI Taxonomy" id="561184"/>
    <lineage>
        <taxon>Bacteria</taxon>
        <taxon>Pseudomonadati</taxon>
        <taxon>Pseudomonadota</taxon>
        <taxon>Alphaproteobacteria</taxon>
        <taxon>Rhodobacterales</taxon>
        <taxon>Roseobacteraceae</taxon>
        <taxon>Mameliella</taxon>
    </lineage>
</organism>
<dbReference type="Proteomes" id="UP000030960">
    <property type="component" value="Unassembled WGS sequence"/>
</dbReference>
<dbReference type="InterPro" id="IPR025738">
    <property type="entry name" value="BatD"/>
</dbReference>
<evidence type="ECO:0000313" key="3">
    <source>
        <dbReference type="EMBL" id="KHQ54633.1"/>
    </source>
</evidence>
<keyword evidence="1" id="KW-0472">Membrane</keyword>
<accession>A0A0B3S6M9</accession>
<evidence type="ECO:0000313" key="4">
    <source>
        <dbReference type="Proteomes" id="UP000030960"/>
    </source>
</evidence>
<keyword evidence="4" id="KW-1185">Reference proteome</keyword>
<feature type="signal peptide" evidence="2">
    <location>
        <begin position="1"/>
        <end position="17"/>
    </location>
</feature>
<dbReference type="PANTHER" id="PTHR40940:SF1">
    <property type="entry name" value="PROTEIN BATD"/>
    <property type="match status" value="1"/>
</dbReference>
<keyword evidence="1" id="KW-0812">Transmembrane</keyword>
<dbReference type="PANTHER" id="PTHR40940">
    <property type="entry name" value="PROTEIN BATD-RELATED"/>
    <property type="match status" value="1"/>
</dbReference>
<feature type="chain" id="PRO_5002081551" description="Protein BatD" evidence="2">
    <location>
        <begin position="18"/>
        <end position="397"/>
    </location>
</feature>
<evidence type="ECO:0000256" key="1">
    <source>
        <dbReference type="SAM" id="Phobius"/>
    </source>
</evidence>
<sequence length="397" mass="44516">MVRWLALLLILACPLSAQEDALRLELVLDPRETAPVQGEMILATIRGVYRRNITNEELKLRPMTDFDWTRLGQDSWTDQRIDGLVAKVFERRIALYPRRAGALEVLPIAHELQLIDKQGHRDTVLVRTAPVRIDVAEKPAGAGDDWLPVRALELSDSWDADAARLEDGQSVKRRVVLRALGATPEMMPHQPPLREPWLITFSPPAERDFQVTEAGPVTTLVWTWSLRPITGEPGVLPEVTIPYFDTALRQARTVTLPATPIGYASFSANAASGWRKDLGIGQPHLAIAVIAFLVVLVPTLRGRARASGMFGRWRSRWRLRSDLHKLRRHAAKGETALFRTRAQRLLETEPTALERVLRPVDAALFGAGKDRSDVDLRSVLDDVERQVRGNPSRRGGR</sequence>
<dbReference type="EMBL" id="JSUQ01000002">
    <property type="protein sequence ID" value="KHQ54633.1"/>
    <property type="molecule type" value="Genomic_DNA"/>
</dbReference>
<protein>
    <recommendedName>
        <fullName evidence="5">Protein BatD</fullName>
    </recommendedName>
</protein>
<reference evidence="3 4" key="1">
    <citation type="submission" date="2014-10" db="EMBL/GenBank/DDBJ databases">
        <title>Genome sequence of Ponticoccus sp. strain UMTAT08 isolated from clonal culture of toxic dinoflagellate Alexandrium tamiyavanichii.</title>
        <authorList>
            <person name="Gan H.Y."/>
            <person name="Muhd D.-D."/>
            <person name="Mohd Noor M.E."/>
            <person name="Yeong Y.S."/>
            <person name="Usup G."/>
        </authorList>
    </citation>
    <scope>NUCLEOTIDE SEQUENCE [LARGE SCALE GENOMIC DNA]</scope>
    <source>
        <strain evidence="3 4">UMTAT08</strain>
    </source>
</reference>
<keyword evidence="1" id="KW-1133">Transmembrane helix</keyword>
<dbReference type="RefSeq" id="WP_052244243.1">
    <property type="nucleotide sequence ID" value="NZ_JSUQ01000002.1"/>
</dbReference>
<proteinExistence type="predicted"/>
<name>A0A0B3S6M9_9RHOB</name>
<dbReference type="OrthoDB" id="7688940at2"/>
<gene>
    <name evidence="3" type="ORF">OA50_00467</name>
</gene>
<dbReference type="AlphaFoldDB" id="A0A0B3S6M9"/>
<feature type="transmembrane region" description="Helical" evidence="1">
    <location>
        <begin position="285"/>
        <end position="304"/>
    </location>
</feature>
<comment type="caution">
    <text evidence="3">The sequence shown here is derived from an EMBL/GenBank/DDBJ whole genome shotgun (WGS) entry which is preliminary data.</text>
</comment>
<evidence type="ECO:0000256" key="2">
    <source>
        <dbReference type="SAM" id="SignalP"/>
    </source>
</evidence>
<dbReference type="STRING" id="561184.SAMN05216376_107279"/>
<evidence type="ECO:0008006" key="5">
    <source>
        <dbReference type="Google" id="ProtNLM"/>
    </source>
</evidence>
<keyword evidence="2" id="KW-0732">Signal</keyword>